<accession>A0A0E0QZZ7</accession>
<dbReference type="HOGENOM" id="CLU_3035745_0_0_1"/>
<dbReference type="AlphaFoldDB" id="A0A0E0QZZ7"/>
<dbReference type="Gramene" id="ORUFI10G12860.1">
    <property type="protein sequence ID" value="ORUFI10G12860.1"/>
    <property type="gene ID" value="ORUFI10G12860"/>
</dbReference>
<name>A0A0E0QZZ7_ORYRU</name>
<sequence length="55" mass="6146">MPSNGGWSSSTAAEVVLKGTYWTDQWSLLLFMEDGVDMYCGLLEARVKGVFFFFG</sequence>
<evidence type="ECO:0000313" key="2">
    <source>
        <dbReference type="Proteomes" id="UP000008022"/>
    </source>
</evidence>
<keyword evidence="2" id="KW-1185">Reference proteome</keyword>
<reference evidence="1" key="2">
    <citation type="submission" date="2015-06" db="UniProtKB">
        <authorList>
            <consortium name="EnsemblPlants"/>
        </authorList>
    </citation>
    <scope>IDENTIFICATION</scope>
</reference>
<dbReference type="OMA" id="MYCGLLE"/>
<evidence type="ECO:0000313" key="1">
    <source>
        <dbReference type="EnsemblPlants" id="ORUFI10G12860.1"/>
    </source>
</evidence>
<proteinExistence type="predicted"/>
<organism evidence="1 2">
    <name type="scientific">Oryza rufipogon</name>
    <name type="common">Brownbeard rice</name>
    <name type="synonym">Asian wild rice</name>
    <dbReference type="NCBI Taxonomy" id="4529"/>
    <lineage>
        <taxon>Eukaryota</taxon>
        <taxon>Viridiplantae</taxon>
        <taxon>Streptophyta</taxon>
        <taxon>Embryophyta</taxon>
        <taxon>Tracheophyta</taxon>
        <taxon>Spermatophyta</taxon>
        <taxon>Magnoliopsida</taxon>
        <taxon>Liliopsida</taxon>
        <taxon>Poales</taxon>
        <taxon>Poaceae</taxon>
        <taxon>BOP clade</taxon>
        <taxon>Oryzoideae</taxon>
        <taxon>Oryzeae</taxon>
        <taxon>Oryzinae</taxon>
        <taxon>Oryza</taxon>
    </lineage>
</organism>
<dbReference type="Proteomes" id="UP000008022">
    <property type="component" value="Unassembled WGS sequence"/>
</dbReference>
<reference evidence="2" key="1">
    <citation type="submission" date="2013-06" db="EMBL/GenBank/DDBJ databases">
        <authorList>
            <person name="Zhao Q."/>
        </authorList>
    </citation>
    <scope>NUCLEOTIDE SEQUENCE</scope>
    <source>
        <strain evidence="2">cv. W1943</strain>
    </source>
</reference>
<protein>
    <submittedName>
        <fullName evidence="1">Uncharacterized protein</fullName>
    </submittedName>
</protein>
<dbReference type="EnsemblPlants" id="ORUFI10G12860.1">
    <property type="protein sequence ID" value="ORUFI10G12860.1"/>
    <property type="gene ID" value="ORUFI10G12860"/>
</dbReference>